<dbReference type="GO" id="GO:0008168">
    <property type="term" value="F:methyltransferase activity"/>
    <property type="evidence" value="ECO:0007669"/>
    <property type="project" value="UniProtKB-KW"/>
</dbReference>
<protein>
    <submittedName>
        <fullName evidence="3">DNA methyltransferase</fullName>
    </submittedName>
</protein>
<dbReference type="Gene3D" id="3.40.50.150">
    <property type="entry name" value="Vaccinia Virus protein VP39"/>
    <property type="match status" value="1"/>
</dbReference>
<dbReference type="Proteomes" id="UP000463964">
    <property type="component" value="Segment"/>
</dbReference>
<sequence>MTKKLNQEQQLNKHAVTGSVYKILNLYACLGGNRYKWDEVAKEKGIEIEVTAIEYDEELARMYKERFPNDKVIVTDAHQYLLENFKNFDFIWSSPPCPSHSRARYWNSSNYDTTTQPVYPDMKLYEEILFLQHYYRNGKFVVENVIPYYEPLMPAIKRDRHLYWTNFNLPNKLSSRNISGVVSQAKDELKELCKIHEIDVSDYKGTQPMLKIARNLVDYEAGRTIFETVLGIEKKSNVNQVSIFDAIG</sequence>
<organism evidence="3 4">
    <name type="scientific">Flavobacterium phage vB_FspS_hemulen6-1</name>
    <dbReference type="NCBI Taxonomy" id="2686247"/>
    <lineage>
        <taxon>Viruses</taxon>
        <taxon>Duplodnaviria</taxon>
        <taxon>Heunggongvirae</taxon>
        <taxon>Uroviricota</taxon>
        <taxon>Caudoviricetes</taxon>
        <taxon>Lillamyvirus</taxon>
        <taxon>Lillamyvirus hemulen</taxon>
    </lineage>
</organism>
<keyword evidence="2 3" id="KW-0808">Transferase</keyword>
<reference evidence="3 4" key="1">
    <citation type="journal article" date="2020" name="Viruses">
        <title>Diversity and Host Interactions Among Virulent and Temperate Baltic Sea Flavobacterium Phages.</title>
        <authorList>
            <person name="Nilsson E."/>
            <person name="Bayfield O.W."/>
            <person name="Lundin D."/>
            <person name="Antson A.A."/>
            <person name="Holmfeldt K."/>
        </authorList>
    </citation>
    <scope>NUCLEOTIDE SEQUENCE [LARGE SCALE GENOMIC DNA]</scope>
</reference>
<gene>
    <name evidence="3" type="ORF">hemulen61_gp006</name>
</gene>
<dbReference type="InterPro" id="IPR001525">
    <property type="entry name" value="C5_MeTfrase"/>
</dbReference>
<evidence type="ECO:0000256" key="1">
    <source>
        <dbReference type="ARBA" id="ARBA00022603"/>
    </source>
</evidence>
<evidence type="ECO:0000256" key="2">
    <source>
        <dbReference type="ARBA" id="ARBA00022679"/>
    </source>
</evidence>
<proteinExistence type="predicted"/>
<dbReference type="SUPFAM" id="SSF53335">
    <property type="entry name" value="S-adenosyl-L-methionine-dependent methyltransferases"/>
    <property type="match status" value="1"/>
</dbReference>
<keyword evidence="4" id="KW-1185">Reference proteome</keyword>
<accession>A0A6B9L9P9</accession>
<evidence type="ECO:0000313" key="3">
    <source>
        <dbReference type="EMBL" id="QHB38767.1"/>
    </source>
</evidence>
<name>A0A6B9L9P9_9CAUD</name>
<dbReference type="InterPro" id="IPR029063">
    <property type="entry name" value="SAM-dependent_MTases_sf"/>
</dbReference>
<dbReference type="EMBL" id="MN812208">
    <property type="protein sequence ID" value="QHB38767.1"/>
    <property type="molecule type" value="Genomic_DNA"/>
</dbReference>
<keyword evidence="1 3" id="KW-0489">Methyltransferase</keyword>
<dbReference type="Pfam" id="PF00145">
    <property type="entry name" value="DNA_methylase"/>
    <property type="match status" value="1"/>
</dbReference>
<dbReference type="GO" id="GO:0032259">
    <property type="term" value="P:methylation"/>
    <property type="evidence" value="ECO:0007669"/>
    <property type="project" value="UniProtKB-KW"/>
</dbReference>
<evidence type="ECO:0000313" key="4">
    <source>
        <dbReference type="Proteomes" id="UP000463964"/>
    </source>
</evidence>